<name>A0A7M2YYE5_9ACTN</name>
<reference evidence="2" key="2">
    <citation type="journal article" date="2019" name="MicrobiologyOpen">
        <title>High-quality draft genome sequence of Gaiella occulta isolated from a 150 meter deep mineral water borehole and comparison with the genome sequences of other deep-branching lineages of the phylum Actinobacteria.</title>
        <authorList>
            <person name="Severino R."/>
            <person name="Froufe H.J.C."/>
            <person name="Barroso C."/>
            <person name="Albuquerque L."/>
            <person name="Lobo-da-Cunha A."/>
            <person name="da Costa M.S."/>
            <person name="Egas C."/>
        </authorList>
    </citation>
    <scope>NUCLEOTIDE SEQUENCE [LARGE SCALE GENOMIC DNA]</scope>
    <source>
        <strain evidence="2">F2-233</strain>
    </source>
</reference>
<dbReference type="AlphaFoldDB" id="A0A7M2YYE5"/>
<reference evidence="1 2" key="1">
    <citation type="submission" date="2018-07" db="EMBL/GenBank/DDBJ databases">
        <title>High-quality-draft genome sequence of Gaiella occulta.</title>
        <authorList>
            <person name="Severino R."/>
            <person name="Froufe H.J.C."/>
            <person name="Rainey F.A."/>
            <person name="Barroso C."/>
            <person name="Albuquerque L."/>
            <person name="Lobo-Da-Cunha A."/>
            <person name="Da Costa M.S."/>
            <person name="Egas C."/>
        </authorList>
    </citation>
    <scope>NUCLEOTIDE SEQUENCE [LARGE SCALE GENOMIC DNA]</scope>
    <source>
        <strain evidence="1 2">F2-233</strain>
    </source>
</reference>
<keyword evidence="2" id="KW-1185">Reference proteome</keyword>
<comment type="caution">
    <text evidence="1">The sequence shown here is derived from an EMBL/GenBank/DDBJ whole genome shotgun (WGS) entry which is preliminary data.</text>
</comment>
<dbReference type="EMBL" id="QQZY01000003">
    <property type="protein sequence ID" value="RDI74894.1"/>
    <property type="molecule type" value="Genomic_DNA"/>
</dbReference>
<accession>A0A7M2YYE5</accession>
<gene>
    <name evidence="1" type="ORF">Gocc_1783</name>
</gene>
<sequence length="38" mass="4035">MDISSWLRKQLESASPDLLREMVQGSAEALMGGVPSSG</sequence>
<dbReference type="Proteomes" id="UP000254134">
    <property type="component" value="Unassembled WGS sequence"/>
</dbReference>
<protein>
    <submittedName>
        <fullName evidence="1">Uncharacterized protein</fullName>
    </submittedName>
</protein>
<proteinExistence type="predicted"/>
<evidence type="ECO:0000313" key="1">
    <source>
        <dbReference type="EMBL" id="RDI74894.1"/>
    </source>
</evidence>
<organism evidence="1 2">
    <name type="scientific">Gaiella occulta</name>
    <dbReference type="NCBI Taxonomy" id="1002870"/>
    <lineage>
        <taxon>Bacteria</taxon>
        <taxon>Bacillati</taxon>
        <taxon>Actinomycetota</taxon>
        <taxon>Thermoleophilia</taxon>
        <taxon>Gaiellales</taxon>
        <taxon>Gaiellaceae</taxon>
        <taxon>Gaiella</taxon>
    </lineage>
</organism>
<evidence type="ECO:0000313" key="2">
    <source>
        <dbReference type="Proteomes" id="UP000254134"/>
    </source>
</evidence>